<feature type="compositionally biased region" description="Low complexity" evidence="1">
    <location>
        <begin position="200"/>
        <end position="218"/>
    </location>
</feature>
<reference evidence="2" key="1">
    <citation type="journal article" date="2020" name="Fungal Divers.">
        <title>Resolving the Mortierellaceae phylogeny through synthesis of multi-gene phylogenetics and phylogenomics.</title>
        <authorList>
            <person name="Vandepol N."/>
            <person name="Liber J."/>
            <person name="Desiro A."/>
            <person name="Na H."/>
            <person name="Kennedy M."/>
            <person name="Barry K."/>
            <person name="Grigoriev I.V."/>
            <person name="Miller A.N."/>
            <person name="O'Donnell K."/>
            <person name="Stajich J.E."/>
            <person name="Bonito G."/>
        </authorList>
    </citation>
    <scope>NUCLEOTIDE SEQUENCE</scope>
    <source>
        <strain evidence="2">NRRL 2769</strain>
    </source>
</reference>
<gene>
    <name evidence="2" type="ORF">BGZ80_005631</name>
</gene>
<evidence type="ECO:0000313" key="3">
    <source>
        <dbReference type="Proteomes" id="UP000703661"/>
    </source>
</evidence>
<accession>A0A9P6MJ54</accession>
<protein>
    <submittedName>
        <fullName evidence="2">Uncharacterized protein</fullName>
    </submittedName>
</protein>
<proteinExistence type="predicted"/>
<feature type="region of interest" description="Disordered" evidence="1">
    <location>
        <begin position="423"/>
        <end position="444"/>
    </location>
</feature>
<keyword evidence="3" id="KW-1185">Reference proteome</keyword>
<feature type="compositionally biased region" description="Acidic residues" evidence="1">
    <location>
        <begin position="33"/>
        <end position="85"/>
    </location>
</feature>
<evidence type="ECO:0000256" key="1">
    <source>
        <dbReference type="SAM" id="MobiDB-lite"/>
    </source>
</evidence>
<feature type="region of interest" description="Disordered" evidence="1">
    <location>
        <begin position="1"/>
        <end position="85"/>
    </location>
</feature>
<evidence type="ECO:0000313" key="2">
    <source>
        <dbReference type="EMBL" id="KAG0004352.1"/>
    </source>
</evidence>
<feature type="compositionally biased region" description="Basic and acidic residues" evidence="1">
    <location>
        <begin position="590"/>
        <end position="612"/>
    </location>
</feature>
<dbReference type="SUPFAM" id="SSF82171">
    <property type="entry name" value="DPP6 N-terminal domain-like"/>
    <property type="match status" value="1"/>
</dbReference>
<dbReference type="InterPro" id="IPR015943">
    <property type="entry name" value="WD40/YVTN_repeat-like_dom_sf"/>
</dbReference>
<comment type="caution">
    <text evidence="2">The sequence shown here is derived from an EMBL/GenBank/DDBJ whole genome shotgun (WGS) entry which is preliminary data.</text>
</comment>
<sequence>MDTSSSTPHQQDDGDSHNNPDISVPQSQQQPEPVEDDQEENSDWETESSEGNSFEEDNSFEGDNSFESEDEDGDGDDEDDEDLSDMEMDIGGMTAFFLAHGDPGPLPDIELITPFARANRRPNLDEDEDVMSEFSGDEKYEIKGNPTDEPGKGDCDMVDISNIERRGNTFDGGYLTSKIRQLMLKLTKGRRSRERKLKIGGAATLSPSTSSSSSASESRGTYLHRLIVRGQEHPQEVEHSPAASFHFQCANSLCITPSAMGVWDDIFTISVDSIMRCGILDRMDESRYHSRLMETLSAFSGESDDDDDEGEAATRVHLPYAQKLKTVKATKFLKSSLYRFDRLPEGELYVSLRNREDPLCMAHKYGYLVMGLDDGSLGIFCTNCEGRPREIHNNSLSGHSLSMTMLNSVQIVRWPRYHRSRVATSDDELNESRQDEEEYDEKDGYPSMSGQYDHYLIMTGNEKGLFIVALPDHVDPNILPRERKSRSDGDDDFADYQHIFKYKEDNTWIRNGFNHVALNDAKASPNGQWIAVVGDTASVWIIEVSHVPETEEQRIARLEKEHEQASVVFDSDSEYLTEDSISETEDDIDMDKKTRGGEDDKKRSGSFSEDRPTRFPRLLRQFGQPIEMAIPDKILFPPNAKRPRSRWLHHRSYSSQYVAWNSTSTKLAHSSDLSSRVVVWSMPAREIICCVDTGGASFSIEFHPKLENLFSICNWYGFVHVVDITGCCVGDENLIPGDGLTEDEPGLAGCNGPHYEEKHDILMLSFRGETDKSLRILDGIRGMGWSTNGQYLYVATLRRVLRYELADERFRVPSLFEQCARKVREWKERTLNLNYTNENPEDLEKEFSQMAKDWEYVPYDIKRRIWGDVFKMRSHDE</sequence>
<feature type="compositionally biased region" description="Acidic residues" evidence="1">
    <location>
        <begin position="425"/>
        <end position="441"/>
    </location>
</feature>
<dbReference type="OrthoDB" id="418169at2759"/>
<dbReference type="Proteomes" id="UP000703661">
    <property type="component" value="Unassembled WGS sequence"/>
</dbReference>
<name>A0A9P6MJ54_9FUNG</name>
<dbReference type="Gene3D" id="2.130.10.10">
    <property type="entry name" value="YVTN repeat-like/Quinoprotein amine dehydrogenase"/>
    <property type="match status" value="1"/>
</dbReference>
<dbReference type="AlphaFoldDB" id="A0A9P6MJ54"/>
<dbReference type="EMBL" id="JAAAID010002774">
    <property type="protein sequence ID" value="KAG0004352.1"/>
    <property type="molecule type" value="Genomic_DNA"/>
</dbReference>
<feature type="region of interest" description="Disordered" evidence="1">
    <location>
        <begin position="580"/>
        <end position="612"/>
    </location>
</feature>
<feature type="compositionally biased region" description="Low complexity" evidence="1">
    <location>
        <begin position="23"/>
        <end position="32"/>
    </location>
</feature>
<feature type="region of interest" description="Disordered" evidence="1">
    <location>
        <begin position="199"/>
        <end position="218"/>
    </location>
</feature>
<organism evidence="2 3">
    <name type="scientific">Entomortierella chlamydospora</name>
    <dbReference type="NCBI Taxonomy" id="101097"/>
    <lineage>
        <taxon>Eukaryota</taxon>
        <taxon>Fungi</taxon>
        <taxon>Fungi incertae sedis</taxon>
        <taxon>Mucoromycota</taxon>
        <taxon>Mortierellomycotina</taxon>
        <taxon>Mortierellomycetes</taxon>
        <taxon>Mortierellales</taxon>
        <taxon>Mortierellaceae</taxon>
        <taxon>Entomortierella</taxon>
    </lineage>
</organism>
<feature type="compositionally biased region" description="Acidic residues" evidence="1">
    <location>
        <begin position="580"/>
        <end position="589"/>
    </location>
</feature>